<dbReference type="EMBL" id="BGPR01000390">
    <property type="protein sequence ID" value="GBM17543.1"/>
    <property type="molecule type" value="Genomic_DNA"/>
</dbReference>
<evidence type="ECO:0000313" key="2">
    <source>
        <dbReference type="Proteomes" id="UP000499080"/>
    </source>
</evidence>
<proteinExistence type="predicted"/>
<comment type="caution">
    <text evidence="1">The sequence shown here is derived from an EMBL/GenBank/DDBJ whole genome shotgun (WGS) entry which is preliminary data.</text>
</comment>
<name>A0A4Y2DL67_ARAVE</name>
<evidence type="ECO:0000313" key="1">
    <source>
        <dbReference type="EMBL" id="GBM17543.1"/>
    </source>
</evidence>
<reference evidence="1 2" key="1">
    <citation type="journal article" date="2019" name="Sci. Rep.">
        <title>Orb-weaving spider Araneus ventricosus genome elucidates the spidroin gene catalogue.</title>
        <authorList>
            <person name="Kono N."/>
            <person name="Nakamura H."/>
            <person name="Ohtoshi R."/>
            <person name="Moran D.A.P."/>
            <person name="Shinohara A."/>
            <person name="Yoshida Y."/>
            <person name="Fujiwara M."/>
            <person name="Mori M."/>
            <person name="Tomita M."/>
            <person name="Arakawa K."/>
        </authorList>
    </citation>
    <scope>NUCLEOTIDE SEQUENCE [LARGE SCALE GENOMIC DNA]</scope>
</reference>
<organism evidence="1 2">
    <name type="scientific">Araneus ventricosus</name>
    <name type="common">Orbweaver spider</name>
    <name type="synonym">Epeira ventricosa</name>
    <dbReference type="NCBI Taxonomy" id="182803"/>
    <lineage>
        <taxon>Eukaryota</taxon>
        <taxon>Metazoa</taxon>
        <taxon>Ecdysozoa</taxon>
        <taxon>Arthropoda</taxon>
        <taxon>Chelicerata</taxon>
        <taxon>Arachnida</taxon>
        <taxon>Araneae</taxon>
        <taxon>Araneomorphae</taxon>
        <taxon>Entelegynae</taxon>
        <taxon>Araneoidea</taxon>
        <taxon>Araneidae</taxon>
        <taxon>Araneus</taxon>
    </lineage>
</organism>
<dbReference type="AlphaFoldDB" id="A0A4Y2DL67"/>
<gene>
    <name evidence="1" type="ORF">AVEN_121440_1</name>
</gene>
<dbReference type="Proteomes" id="UP000499080">
    <property type="component" value="Unassembled WGS sequence"/>
</dbReference>
<keyword evidence="2" id="KW-1185">Reference proteome</keyword>
<protein>
    <submittedName>
        <fullName evidence="1">Uncharacterized protein</fullName>
    </submittedName>
</protein>
<accession>A0A4Y2DL67</accession>
<sequence>MASHFVELLLPNHRQQVGDKPPTSQEGYFLAAWRALSSFRPCRCSVSVFLVLGLPHQTFPSSGLDVNKLDPDPADIRRHLELAERMEACLSSSGERRMG</sequence>